<name>A0A2M8IUJ3_9RHOB</name>
<keyword evidence="5" id="KW-1185">Reference proteome</keyword>
<keyword evidence="2" id="KW-0012">Acyltransferase</keyword>
<evidence type="ECO:0000313" key="5">
    <source>
        <dbReference type="Proteomes" id="UP000231553"/>
    </source>
</evidence>
<keyword evidence="1 4" id="KW-0808">Transferase</keyword>
<dbReference type="Gene3D" id="3.40.630.30">
    <property type="match status" value="1"/>
</dbReference>
<dbReference type="PANTHER" id="PTHR43420">
    <property type="entry name" value="ACETYLTRANSFERASE"/>
    <property type="match status" value="1"/>
</dbReference>
<dbReference type="Pfam" id="PF00583">
    <property type="entry name" value="Acetyltransf_1"/>
    <property type="match status" value="1"/>
</dbReference>
<protein>
    <submittedName>
        <fullName evidence="4">Ribosomal-protein-alanine acetyltransferase</fullName>
    </submittedName>
</protein>
<dbReference type="EMBL" id="PGTB01000226">
    <property type="protein sequence ID" value="PJE34178.1"/>
    <property type="molecule type" value="Genomic_DNA"/>
</dbReference>
<evidence type="ECO:0000259" key="3">
    <source>
        <dbReference type="PROSITE" id="PS51186"/>
    </source>
</evidence>
<dbReference type="SUPFAM" id="SSF55729">
    <property type="entry name" value="Acyl-CoA N-acyltransferases (Nat)"/>
    <property type="match status" value="1"/>
</dbReference>
<dbReference type="OrthoDB" id="9804026at2"/>
<dbReference type="AlphaFoldDB" id="A0A2M8IUJ3"/>
<accession>A0A2M8IUJ3</accession>
<dbReference type="GO" id="GO:0016747">
    <property type="term" value="F:acyltransferase activity, transferring groups other than amino-acyl groups"/>
    <property type="evidence" value="ECO:0007669"/>
    <property type="project" value="InterPro"/>
</dbReference>
<comment type="caution">
    <text evidence="4">The sequence shown here is derived from an EMBL/GenBank/DDBJ whole genome shotgun (WGS) entry which is preliminary data.</text>
</comment>
<dbReference type="InterPro" id="IPR050680">
    <property type="entry name" value="YpeA/RimI_acetyltransf"/>
</dbReference>
<dbReference type="Proteomes" id="UP000231553">
    <property type="component" value="Unassembled WGS sequence"/>
</dbReference>
<feature type="domain" description="N-acetyltransferase" evidence="3">
    <location>
        <begin position="1"/>
        <end position="131"/>
    </location>
</feature>
<dbReference type="InterPro" id="IPR016181">
    <property type="entry name" value="Acyl_CoA_acyltransferase"/>
</dbReference>
<evidence type="ECO:0000313" key="4">
    <source>
        <dbReference type="EMBL" id="PJE34178.1"/>
    </source>
</evidence>
<proteinExistence type="predicted"/>
<evidence type="ECO:0000256" key="2">
    <source>
        <dbReference type="ARBA" id="ARBA00023315"/>
    </source>
</evidence>
<dbReference type="PANTHER" id="PTHR43420:SF44">
    <property type="entry name" value="ACETYLTRANSFERASE YPEA"/>
    <property type="match status" value="1"/>
</dbReference>
<gene>
    <name evidence="4" type="ORF">CVM52_23635</name>
</gene>
<reference evidence="4 5" key="1">
    <citation type="journal article" date="2018" name="Int. J. Syst. Evol. Microbiol.">
        <title>Pseudooceanicola lipolyticus sp. nov., a marine alphaproteobacterium, reclassification of Oceanicola flagellatus as Pseudooceanicola flagellatus comb. nov. and emended description of the genus Pseudooceanicola.</title>
        <authorList>
            <person name="Huang M.-M."/>
            <person name="Guo L.-L."/>
            <person name="Wu Y.-H."/>
            <person name="Lai Q.-L."/>
            <person name="Shao Z.-Z."/>
            <person name="Wang C.-S."/>
            <person name="Wu M."/>
            <person name="Xu X.-W."/>
        </authorList>
    </citation>
    <scope>NUCLEOTIDE SEQUENCE [LARGE SCALE GENOMIC DNA]</scope>
    <source>
        <strain evidence="4 5">157</strain>
    </source>
</reference>
<sequence>MAAIHAAASDDRPWSAAEFAALLASPGCFASGDVRAFALVRVILDEAELLTIATRPQHRRQGLARALMADWQAEAARRGATRAFLEVAADNAPARALYEACGYSQTGRRRGYYRRGTGAAVDALLMARTLP</sequence>
<dbReference type="PROSITE" id="PS51186">
    <property type="entry name" value="GNAT"/>
    <property type="match status" value="1"/>
</dbReference>
<evidence type="ECO:0000256" key="1">
    <source>
        <dbReference type="ARBA" id="ARBA00022679"/>
    </source>
</evidence>
<organism evidence="4 5">
    <name type="scientific">Pseudooceanicola lipolyticus</name>
    <dbReference type="NCBI Taxonomy" id="2029104"/>
    <lineage>
        <taxon>Bacteria</taxon>
        <taxon>Pseudomonadati</taxon>
        <taxon>Pseudomonadota</taxon>
        <taxon>Alphaproteobacteria</taxon>
        <taxon>Rhodobacterales</taxon>
        <taxon>Paracoccaceae</taxon>
        <taxon>Pseudooceanicola</taxon>
    </lineage>
</organism>
<dbReference type="InterPro" id="IPR000182">
    <property type="entry name" value="GNAT_dom"/>
</dbReference>
<dbReference type="CDD" id="cd04301">
    <property type="entry name" value="NAT_SF"/>
    <property type="match status" value="1"/>
</dbReference>